<dbReference type="RefSeq" id="WP_092273114.1">
    <property type="nucleotide sequence ID" value="NZ_FORT01000014.1"/>
</dbReference>
<reference evidence="7" key="1">
    <citation type="submission" date="2016-10" db="EMBL/GenBank/DDBJ databases">
        <authorList>
            <person name="Varghese N."/>
            <person name="Submissions S."/>
        </authorList>
    </citation>
    <scope>NUCLEOTIDE SEQUENCE [LARGE SCALE GENOMIC DNA]</scope>
    <source>
        <strain evidence="7">OK042</strain>
    </source>
</reference>
<keyword evidence="4" id="KW-0175">Coiled coil</keyword>
<dbReference type="InterPro" id="IPR013324">
    <property type="entry name" value="RNA_pol_sigma_r3/r4-like"/>
</dbReference>
<evidence type="ECO:0000259" key="5">
    <source>
        <dbReference type="Pfam" id="PF08281"/>
    </source>
</evidence>
<sequence>MHDLLKSYKEIKKALKRMQSELKDSVDAIRVVRLEEAKRITGREKTVCNGDENKTERQIIGEMVGDTEFVIEWLETGRCPGNKRGIERRAAYERKKLMDPVRMQGFVSRSTAGSPCNLTDWQRFQLADALSCLTDRERECYVLTHGEGFSFEDTARLLQITKSSVQTLVTRAQSKISERVTNSLFFVG</sequence>
<organism evidence="6 7">
    <name type="scientific">Brevibacillus centrosporus</name>
    <dbReference type="NCBI Taxonomy" id="54910"/>
    <lineage>
        <taxon>Bacteria</taxon>
        <taxon>Bacillati</taxon>
        <taxon>Bacillota</taxon>
        <taxon>Bacilli</taxon>
        <taxon>Bacillales</taxon>
        <taxon>Paenibacillaceae</taxon>
        <taxon>Brevibacillus</taxon>
    </lineage>
</organism>
<dbReference type="GO" id="GO:0016987">
    <property type="term" value="F:sigma factor activity"/>
    <property type="evidence" value="ECO:0007669"/>
    <property type="project" value="InterPro"/>
</dbReference>
<gene>
    <name evidence="6" type="ORF">SAMN05518846_11423</name>
</gene>
<dbReference type="Pfam" id="PF08281">
    <property type="entry name" value="Sigma70_r4_2"/>
    <property type="match status" value="1"/>
</dbReference>
<dbReference type="GO" id="GO:0046872">
    <property type="term" value="F:metal ion binding"/>
    <property type="evidence" value="ECO:0007669"/>
    <property type="project" value="UniProtKB-KW"/>
</dbReference>
<dbReference type="EMBL" id="FORT01000014">
    <property type="protein sequence ID" value="SFK48172.1"/>
    <property type="molecule type" value="Genomic_DNA"/>
</dbReference>
<dbReference type="GO" id="GO:0043546">
    <property type="term" value="F:molybdopterin cofactor binding"/>
    <property type="evidence" value="ECO:0007669"/>
    <property type="project" value="InterPro"/>
</dbReference>
<dbReference type="CDD" id="cd06171">
    <property type="entry name" value="Sigma70_r4"/>
    <property type="match status" value="1"/>
</dbReference>
<evidence type="ECO:0000256" key="4">
    <source>
        <dbReference type="SAM" id="Coils"/>
    </source>
</evidence>
<feature type="domain" description="RNA polymerase sigma factor 70 region 4 type 2" evidence="5">
    <location>
        <begin position="124"/>
        <end position="172"/>
    </location>
</feature>
<dbReference type="InterPro" id="IPR013249">
    <property type="entry name" value="RNA_pol_sigma70_r4_t2"/>
</dbReference>
<keyword evidence="7" id="KW-1185">Reference proteome</keyword>
<dbReference type="SUPFAM" id="SSF88659">
    <property type="entry name" value="Sigma3 and sigma4 domains of RNA polymerase sigma factors"/>
    <property type="match status" value="1"/>
</dbReference>
<keyword evidence="2" id="KW-0560">Oxidoreductase</keyword>
<dbReference type="PROSITE" id="PS00559">
    <property type="entry name" value="MOLYBDOPTERIN_EUK"/>
    <property type="match status" value="1"/>
</dbReference>
<dbReference type="InterPro" id="IPR036388">
    <property type="entry name" value="WH-like_DNA-bd_sf"/>
</dbReference>
<evidence type="ECO:0000256" key="1">
    <source>
        <dbReference type="ARBA" id="ARBA00022723"/>
    </source>
</evidence>
<dbReference type="Gene3D" id="1.10.10.10">
    <property type="entry name" value="Winged helix-like DNA-binding domain superfamily/Winged helix DNA-binding domain"/>
    <property type="match status" value="1"/>
</dbReference>
<dbReference type="GO" id="GO:0006352">
    <property type="term" value="P:DNA-templated transcription initiation"/>
    <property type="evidence" value="ECO:0007669"/>
    <property type="project" value="InterPro"/>
</dbReference>
<dbReference type="GO" id="GO:0016491">
    <property type="term" value="F:oxidoreductase activity"/>
    <property type="evidence" value="ECO:0007669"/>
    <property type="project" value="UniProtKB-KW"/>
</dbReference>
<dbReference type="NCBIfam" id="NF005385">
    <property type="entry name" value="PRK06930.1"/>
    <property type="match status" value="1"/>
</dbReference>
<name>A0A1I3ZVK8_9BACL</name>
<dbReference type="InterPro" id="IPR022407">
    <property type="entry name" value="OxRdtase_Mopterin_BS"/>
</dbReference>
<evidence type="ECO:0000313" key="7">
    <source>
        <dbReference type="Proteomes" id="UP000198915"/>
    </source>
</evidence>
<feature type="coiled-coil region" evidence="4">
    <location>
        <begin position="1"/>
        <end position="28"/>
    </location>
</feature>
<protein>
    <submittedName>
        <fullName evidence="6">RNA polymerase sigma-70 factor, ECF subfamily</fullName>
    </submittedName>
</protein>
<accession>A0A1I3ZVK8</accession>
<keyword evidence="3" id="KW-0408">Iron</keyword>
<keyword evidence="1" id="KW-0479">Metal-binding</keyword>
<dbReference type="Proteomes" id="UP000198915">
    <property type="component" value="Unassembled WGS sequence"/>
</dbReference>
<dbReference type="GO" id="GO:0003677">
    <property type="term" value="F:DNA binding"/>
    <property type="evidence" value="ECO:0007669"/>
    <property type="project" value="InterPro"/>
</dbReference>
<evidence type="ECO:0000256" key="3">
    <source>
        <dbReference type="ARBA" id="ARBA00023004"/>
    </source>
</evidence>
<dbReference type="AlphaFoldDB" id="A0A1I3ZVK8"/>
<proteinExistence type="predicted"/>
<dbReference type="STRING" id="1884381.SAMN05518846_11423"/>
<evidence type="ECO:0000313" key="6">
    <source>
        <dbReference type="EMBL" id="SFK48172.1"/>
    </source>
</evidence>
<evidence type="ECO:0000256" key="2">
    <source>
        <dbReference type="ARBA" id="ARBA00023002"/>
    </source>
</evidence>